<evidence type="ECO:0000256" key="5">
    <source>
        <dbReference type="ARBA" id="ARBA00035454"/>
    </source>
</evidence>
<dbReference type="PIRSF" id="PIRSF002162">
    <property type="entry name" value="Ribosomal_L6"/>
    <property type="match status" value="1"/>
</dbReference>
<evidence type="ECO:0000256" key="4">
    <source>
        <dbReference type="ARBA" id="ARBA00023274"/>
    </source>
</evidence>
<dbReference type="GO" id="GO:0022625">
    <property type="term" value="C:cytosolic large ribosomal subunit"/>
    <property type="evidence" value="ECO:0007669"/>
    <property type="project" value="UniProtKB-UniRule"/>
</dbReference>
<dbReference type="InterPro" id="IPR020040">
    <property type="entry name" value="Ribosomal_uL6_a/b-dom"/>
</dbReference>
<feature type="domain" description="Large ribosomal subunit protein uL6 alpha-beta" evidence="7">
    <location>
        <begin position="92"/>
        <end position="167"/>
    </location>
</feature>
<evidence type="ECO:0000256" key="3">
    <source>
        <dbReference type="ARBA" id="ARBA00022980"/>
    </source>
</evidence>
<evidence type="ECO:0000256" key="2">
    <source>
        <dbReference type="ARBA" id="ARBA00022884"/>
    </source>
</evidence>
<keyword evidence="3 8" id="KW-0689">Ribosomal protein</keyword>
<dbReference type="GO" id="GO:0003735">
    <property type="term" value="F:structural constituent of ribosome"/>
    <property type="evidence" value="ECO:0007669"/>
    <property type="project" value="UniProtKB-UniRule"/>
</dbReference>
<dbReference type="PANTHER" id="PTHR11655">
    <property type="entry name" value="60S/50S RIBOSOMAL PROTEIN L6/L9"/>
    <property type="match status" value="1"/>
</dbReference>
<dbReference type="Pfam" id="PF00347">
    <property type="entry name" value="Ribosomal_L6"/>
    <property type="match status" value="2"/>
</dbReference>
<gene>
    <name evidence="8" type="ORF">BTN85_1406</name>
</gene>
<dbReference type="NCBIfam" id="NF004037">
    <property type="entry name" value="PRK05518.1"/>
    <property type="match status" value="1"/>
</dbReference>
<dbReference type="InterPro" id="IPR000702">
    <property type="entry name" value="Ribosomal_uL6-like"/>
</dbReference>
<keyword evidence="2" id="KW-0694">RNA-binding</keyword>
<dbReference type="GO" id="GO:0002181">
    <property type="term" value="P:cytoplasmic translation"/>
    <property type="evidence" value="ECO:0007669"/>
    <property type="project" value="TreeGrafter"/>
</dbReference>
<evidence type="ECO:0000256" key="1">
    <source>
        <dbReference type="ARBA" id="ARBA00022730"/>
    </source>
</evidence>
<dbReference type="InParanoid" id="A0A1Q6DX65"/>
<comment type="caution">
    <text evidence="8">The sequence shown here is derived from an EMBL/GenBank/DDBJ whole genome shotgun (WGS) entry which is preliminary data.</text>
</comment>
<sequence>MARKEVKLPEDVEAEIEDDEVTIKRGDREVSRELTSPKIEIKKKDKKITLKSKTDRKKDKALLGTFTSHIKNMVKGVQKDYVYKIKVLYSHFPIKVETNENHLIIRNFLGENNPRKVEVIGEQTELEVSEEEVKIRGPDKEAVSQTAAKIQQETNIKGKDPRIFQDGMYIVEEE</sequence>
<dbReference type="STRING" id="1903181.BTN85_1406"/>
<name>A0A1Q6DX65_METT1</name>
<proteinExistence type="predicted"/>
<evidence type="ECO:0000259" key="7">
    <source>
        <dbReference type="Pfam" id="PF00347"/>
    </source>
</evidence>
<dbReference type="InterPro" id="IPR036789">
    <property type="entry name" value="Ribosomal_uL6-like_a/b-dom_sf"/>
</dbReference>
<dbReference type="GO" id="GO:0019843">
    <property type="term" value="F:rRNA binding"/>
    <property type="evidence" value="ECO:0007669"/>
    <property type="project" value="UniProtKB-UniRule"/>
</dbReference>
<feature type="domain" description="Large ribosomal subunit protein uL6 alpha-beta" evidence="7">
    <location>
        <begin position="9"/>
        <end position="79"/>
    </location>
</feature>
<evidence type="ECO:0000256" key="6">
    <source>
        <dbReference type="NCBIfam" id="TIGR03653"/>
    </source>
</evidence>
<keyword evidence="4" id="KW-0687">Ribonucleoprotein</keyword>
<reference evidence="8" key="1">
    <citation type="submission" date="2016-12" db="EMBL/GenBank/DDBJ databases">
        <title>Discovery of methanogenic haloarchaea.</title>
        <authorList>
            <person name="Sorokin D.Y."/>
            <person name="Makarova K.S."/>
            <person name="Abbas B."/>
            <person name="Ferrer M."/>
            <person name="Golyshin P.N."/>
        </authorList>
    </citation>
    <scope>NUCLEOTIDE SEQUENCE [LARGE SCALE GENOMIC DNA]</scope>
    <source>
        <strain evidence="8">HMET1</strain>
    </source>
</reference>
<evidence type="ECO:0000313" key="9">
    <source>
        <dbReference type="Proteomes" id="UP000185744"/>
    </source>
</evidence>
<dbReference type="InterPro" id="IPR019907">
    <property type="entry name" value="Ribosomal_uL6_arc"/>
</dbReference>
<dbReference type="EMBL" id="MSDW01000001">
    <property type="protein sequence ID" value="OKY78902.1"/>
    <property type="molecule type" value="Genomic_DNA"/>
</dbReference>
<dbReference type="Proteomes" id="UP000185744">
    <property type="component" value="Unassembled WGS sequence"/>
</dbReference>
<dbReference type="Gene3D" id="3.90.930.12">
    <property type="entry name" value="Ribosomal protein L6, alpha-beta domain"/>
    <property type="match status" value="2"/>
</dbReference>
<dbReference type="NCBIfam" id="TIGR03653">
    <property type="entry name" value="uL6_arch"/>
    <property type="match status" value="1"/>
</dbReference>
<organism evidence="8 9">
    <name type="scientific">Methanohalarchaeum thermophilum</name>
    <dbReference type="NCBI Taxonomy" id="1903181"/>
    <lineage>
        <taxon>Archaea</taxon>
        <taxon>Methanobacteriati</taxon>
        <taxon>Methanobacteriota</taxon>
        <taxon>Methanonatronarchaeia</taxon>
        <taxon>Methanonatronarchaeales</taxon>
        <taxon>Methanonatronarchaeaceae</taxon>
        <taxon>Candidatus Methanohalarchaeum</taxon>
    </lineage>
</organism>
<keyword evidence="9" id="KW-1185">Reference proteome</keyword>
<keyword evidence="1" id="KW-0699">rRNA-binding</keyword>
<protein>
    <recommendedName>
        <fullName evidence="5 6">50S ribosomal protein L6</fullName>
    </recommendedName>
</protein>
<evidence type="ECO:0000313" key="8">
    <source>
        <dbReference type="EMBL" id="OKY78902.1"/>
    </source>
</evidence>
<dbReference type="FunFam" id="3.90.930.12:FF:000008">
    <property type="entry name" value="50S ribosomal protein L6"/>
    <property type="match status" value="1"/>
</dbReference>
<accession>A0A1Q6DX65</accession>
<dbReference type="FunCoup" id="A0A1Q6DX65">
    <property type="interactions" value="132"/>
</dbReference>
<dbReference type="PANTHER" id="PTHR11655:SF16">
    <property type="entry name" value="60S RIBOSOMAL PROTEIN L9"/>
    <property type="match status" value="1"/>
</dbReference>
<dbReference type="SUPFAM" id="SSF56053">
    <property type="entry name" value="Ribosomal protein L6"/>
    <property type="match status" value="2"/>
</dbReference>
<dbReference type="AlphaFoldDB" id="A0A1Q6DX65"/>